<dbReference type="InterPro" id="IPR025309">
    <property type="entry name" value="KTSC_dom"/>
</dbReference>
<keyword evidence="3" id="KW-1185">Reference proteome</keyword>
<protein>
    <submittedName>
        <fullName evidence="2">KTSC domain-containing protein</fullName>
    </submittedName>
</protein>
<evidence type="ECO:0000313" key="3">
    <source>
        <dbReference type="Proteomes" id="UP000739180"/>
    </source>
</evidence>
<dbReference type="RefSeq" id="WP_138772448.1">
    <property type="nucleotide sequence ID" value="NZ_JBHSSX010000045.1"/>
</dbReference>
<organism evidence="2 3">
    <name type="scientific">Alloalcanivorax gelatiniphagus</name>
    <dbReference type="NCBI Taxonomy" id="1194167"/>
    <lineage>
        <taxon>Bacteria</taxon>
        <taxon>Pseudomonadati</taxon>
        <taxon>Pseudomonadota</taxon>
        <taxon>Gammaproteobacteria</taxon>
        <taxon>Oceanospirillales</taxon>
        <taxon>Alcanivoracaceae</taxon>
        <taxon>Alloalcanivorax</taxon>
    </lineage>
</organism>
<evidence type="ECO:0000313" key="2">
    <source>
        <dbReference type="EMBL" id="TMW12759.1"/>
    </source>
</evidence>
<dbReference type="Proteomes" id="UP000739180">
    <property type="component" value="Unassembled WGS sequence"/>
</dbReference>
<dbReference type="Pfam" id="PF13619">
    <property type="entry name" value="KTSC"/>
    <property type="match status" value="1"/>
</dbReference>
<gene>
    <name evidence="2" type="ORF">FGS76_09755</name>
</gene>
<dbReference type="EMBL" id="VCQT01000030">
    <property type="protein sequence ID" value="TMW12759.1"/>
    <property type="molecule type" value="Genomic_DNA"/>
</dbReference>
<feature type="domain" description="KTSC" evidence="1">
    <location>
        <begin position="7"/>
        <end position="64"/>
    </location>
</feature>
<comment type="caution">
    <text evidence="2">The sequence shown here is derived from an EMBL/GenBank/DDBJ whole genome shotgun (WGS) entry which is preliminary data.</text>
</comment>
<evidence type="ECO:0000259" key="1">
    <source>
        <dbReference type="Pfam" id="PF13619"/>
    </source>
</evidence>
<accession>A0ABY2XKU5</accession>
<name>A0ABY2XKU5_9GAMM</name>
<proteinExistence type="predicted"/>
<sequence>MERISVSSSNIASIGYDEGEKILEVEFLNGGVYQYFDVPQETYEGFINAESHGKFLWAYVRGVFPCQEV</sequence>
<reference evidence="2 3" key="1">
    <citation type="submission" date="2019-05" db="EMBL/GenBank/DDBJ databases">
        <title>Genome of Alcanivorax gelatiniphagus, an oil degrading marine bacteria.</title>
        <authorList>
            <person name="Kwon K.K."/>
        </authorList>
    </citation>
    <scope>NUCLEOTIDE SEQUENCE [LARGE SCALE GENOMIC DNA]</scope>
    <source>
        <strain evidence="2 3">MEBiC 08158</strain>
    </source>
</reference>